<proteinExistence type="predicted"/>
<accession>A0ABD6X1E3</accession>
<dbReference type="AlphaFoldDB" id="A0ABD6X1E3"/>
<feature type="transmembrane region" description="Helical" evidence="1">
    <location>
        <begin position="12"/>
        <end position="33"/>
    </location>
</feature>
<keyword evidence="1" id="KW-0812">Transmembrane</keyword>
<feature type="transmembrane region" description="Helical" evidence="1">
    <location>
        <begin position="80"/>
        <end position="98"/>
    </location>
</feature>
<feature type="transmembrane region" description="Helical" evidence="1">
    <location>
        <begin position="53"/>
        <end position="73"/>
    </location>
</feature>
<evidence type="ECO:0000313" key="3">
    <source>
        <dbReference type="Proteomes" id="UP000241404"/>
    </source>
</evidence>
<name>A0ABD6X1E3_PHODM</name>
<feature type="transmembrane region" description="Helical" evidence="1">
    <location>
        <begin position="131"/>
        <end position="149"/>
    </location>
</feature>
<keyword evidence="1" id="KW-1133">Transmembrane helix</keyword>
<gene>
    <name evidence="2" type="ORF">CTM90_14465</name>
</gene>
<evidence type="ECO:0000313" key="2">
    <source>
        <dbReference type="EMBL" id="PSU16001.1"/>
    </source>
</evidence>
<keyword evidence="1" id="KW-0472">Membrane</keyword>
<feature type="transmembrane region" description="Helical" evidence="1">
    <location>
        <begin position="104"/>
        <end position="124"/>
    </location>
</feature>
<dbReference type="Proteomes" id="UP000241404">
    <property type="component" value="Unassembled WGS sequence"/>
</dbReference>
<reference evidence="2 3" key="1">
    <citation type="submission" date="2018-03" db="EMBL/GenBank/DDBJ databases">
        <title>Whole genome sequencing of Histamine producing bacteria.</title>
        <authorList>
            <person name="Butler K."/>
        </authorList>
    </citation>
    <scope>NUCLEOTIDE SEQUENCE [LARGE SCALE GENOMIC DNA]</scope>
    <source>
        <strain evidence="2 3">BT-6</strain>
    </source>
</reference>
<sequence length="193" mass="21502">MHKYAVSAFIPGLIFFIVAFVGLKSVGFSTMQILRDLAQQAEVSSFLGFLSNIGVWAWVASFSIAYFAAIYLYQGRQRQLLILMALLATALGFDDFFLIHDRYINQNICYAAYAIIALSILALHFKDILKINAFAFLIAGGLLAASIMTDIVQGYLPFGYANVQIVEEGFKFLGAISWLYFTCYVASENHLSK</sequence>
<comment type="caution">
    <text evidence="2">The sequence shown here is derived from an EMBL/GenBank/DDBJ whole genome shotgun (WGS) entry which is preliminary data.</text>
</comment>
<organism evidence="2 3">
    <name type="scientific">Photobacterium damselae</name>
    <dbReference type="NCBI Taxonomy" id="38293"/>
    <lineage>
        <taxon>Bacteria</taxon>
        <taxon>Pseudomonadati</taxon>
        <taxon>Pseudomonadota</taxon>
        <taxon>Gammaproteobacteria</taxon>
        <taxon>Vibrionales</taxon>
        <taxon>Vibrionaceae</taxon>
        <taxon>Photobacterium</taxon>
    </lineage>
</organism>
<evidence type="ECO:0000256" key="1">
    <source>
        <dbReference type="SAM" id="Phobius"/>
    </source>
</evidence>
<protein>
    <submittedName>
        <fullName evidence="2">Oxidase</fullName>
    </submittedName>
</protein>
<dbReference type="EMBL" id="PYMM01000010">
    <property type="protein sequence ID" value="PSU16001.1"/>
    <property type="molecule type" value="Genomic_DNA"/>
</dbReference>